<gene>
    <name evidence="1" type="ORF">L2E82_10526</name>
</gene>
<comment type="caution">
    <text evidence="1">The sequence shown here is derived from an EMBL/GenBank/DDBJ whole genome shotgun (WGS) entry which is preliminary data.</text>
</comment>
<organism evidence="1 2">
    <name type="scientific">Cichorium intybus</name>
    <name type="common">Chicory</name>
    <dbReference type="NCBI Taxonomy" id="13427"/>
    <lineage>
        <taxon>Eukaryota</taxon>
        <taxon>Viridiplantae</taxon>
        <taxon>Streptophyta</taxon>
        <taxon>Embryophyta</taxon>
        <taxon>Tracheophyta</taxon>
        <taxon>Spermatophyta</taxon>
        <taxon>Magnoliopsida</taxon>
        <taxon>eudicotyledons</taxon>
        <taxon>Gunneridae</taxon>
        <taxon>Pentapetalae</taxon>
        <taxon>asterids</taxon>
        <taxon>campanulids</taxon>
        <taxon>Asterales</taxon>
        <taxon>Asteraceae</taxon>
        <taxon>Cichorioideae</taxon>
        <taxon>Cichorieae</taxon>
        <taxon>Cichoriinae</taxon>
        <taxon>Cichorium</taxon>
    </lineage>
</organism>
<evidence type="ECO:0000313" key="1">
    <source>
        <dbReference type="EMBL" id="KAI3780542.1"/>
    </source>
</evidence>
<keyword evidence="2" id="KW-1185">Reference proteome</keyword>
<accession>A0ACB9GAX8</accession>
<name>A0ACB9GAX8_CICIN</name>
<dbReference type="EMBL" id="CM042010">
    <property type="protein sequence ID" value="KAI3780542.1"/>
    <property type="molecule type" value="Genomic_DNA"/>
</dbReference>
<protein>
    <submittedName>
        <fullName evidence="1">Uncharacterized protein</fullName>
    </submittedName>
</protein>
<evidence type="ECO:0000313" key="2">
    <source>
        <dbReference type="Proteomes" id="UP001055811"/>
    </source>
</evidence>
<proteinExistence type="predicted"/>
<reference evidence="2" key="1">
    <citation type="journal article" date="2022" name="Mol. Ecol. Resour.">
        <title>The genomes of chicory, endive, great burdock and yacon provide insights into Asteraceae palaeo-polyploidization history and plant inulin production.</title>
        <authorList>
            <person name="Fan W."/>
            <person name="Wang S."/>
            <person name="Wang H."/>
            <person name="Wang A."/>
            <person name="Jiang F."/>
            <person name="Liu H."/>
            <person name="Zhao H."/>
            <person name="Xu D."/>
            <person name="Zhang Y."/>
        </authorList>
    </citation>
    <scope>NUCLEOTIDE SEQUENCE [LARGE SCALE GENOMIC DNA]</scope>
    <source>
        <strain evidence="2">cv. Punajuju</strain>
    </source>
</reference>
<sequence>MKLVPVTMCTESDGLGLRKSSECCMLVKPKQLNFDEMDGCDSSKVSSLVSKKRKLDGLLGQELAMENVVSSQSNGTFFEEQLPEANVHDDFDDECAKDETMNIGLDMNENPADKGEENTGGVSIPNSSLTKEEGRRTSHRDLGSSKSKEFEVGTNSKLSNFVKFRL</sequence>
<dbReference type="Proteomes" id="UP001055811">
    <property type="component" value="Linkage Group LG02"/>
</dbReference>
<reference evidence="1 2" key="2">
    <citation type="journal article" date="2022" name="Mol. Ecol. Resour.">
        <title>The genomes of chicory, endive, great burdock and yacon provide insights into Asteraceae paleo-polyploidization history and plant inulin production.</title>
        <authorList>
            <person name="Fan W."/>
            <person name="Wang S."/>
            <person name="Wang H."/>
            <person name="Wang A."/>
            <person name="Jiang F."/>
            <person name="Liu H."/>
            <person name="Zhao H."/>
            <person name="Xu D."/>
            <person name="Zhang Y."/>
        </authorList>
    </citation>
    <scope>NUCLEOTIDE SEQUENCE [LARGE SCALE GENOMIC DNA]</scope>
    <source>
        <strain evidence="2">cv. Punajuju</strain>
        <tissue evidence="1">Leaves</tissue>
    </source>
</reference>